<dbReference type="Gramene" id="Mp8g10570.2">
    <property type="protein sequence ID" value="Mp8g10570.2.cds"/>
    <property type="gene ID" value="Mp8g10570"/>
</dbReference>
<organism evidence="1 2">
    <name type="scientific">Marchantia polymorpha</name>
    <name type="common">Common liverwort</name>
    <name type="synonym">Marchantia aquatica</name>
    <dbReference type="NCBI Taxonomy" id="3197"/>
    <lineage>
        <taxon>Eukaryota</taxon>
        <taxon>Viridiplantae</taxon>
        <taxon>Streptophyta</taxon>
        <taxon>Embryophyta</taxon>
        <taxon>Marchantiophyta</taxon>
        <taxon>Marchantiopsida</taxon>
        <taxon>Marchantiidae</taxon>
        <taxon>Marchantiales</taxon>
        <taxon>Marchantiaceae</taxon>
        <taxon>Marchantia</taxon>
    </lineage>
</organism>
<gene>
    <name evidence="1" type="ORF">MARPO_0008s0166</name>
</gene>
<sequence length="145" mass="16447">MSSQIELDGLTGHLGVKAGGNAFDRLQNREYEERLFLSRADSSLSQIHDNWDSGRSSSDIYTGLPTRMLRLRLLSLLSMFLRNVWKVGRYLSGKCKLRRTWPQSRAISPDEFLGFSRFPIELAGTDRCLSKPATVNGIELCAWVH</sequence>
<reference evidence="1" key="2">
    <citation type="submission" date="2017-12" db="EMBL/GenBank/DDBJ databases">
        <title>WGS assembly of Marchantia polymorpha.</title>
        <authorList>
            <person name="Bowman J.L."/>
            <person name="Kohchi T."/>
            <person name="Yamato K.T."/>
            <person name="Jenkins J."/>
            <person name="Shu S."/>
            <person name="Ishizaki K."/>
            <person name="Yamaoka S."/>
            <person name="Nishihama R."/>
            <person name="Nakamura Y."/>
            <person name="Berger F."/>
            <person name="Adam C."/>
            <person name="Aki S.S."/>
            <person name="Althoff F."/>
            <person name="Araki T."/>
            <person name="Arteaga-Vazquez M.A."/>
            <person name="Balasubrmanian S."/>
            <person name="Bauer D."/>
            <person name="Boehm C.R."/>
            <person name="Briginshaw L."/>
            <person name="Caballero-Perez J."/>
            <person name="Catarino B."/>
            <person name="Chen F."/>
            <person name="Chiyoda S."/>
            <person name="Chovatia M."/>
            <person name="Davies K.M."/>
            <person name="Delmans M."/>
            <person name="Demura T."/>
            <person name="Dierschke T."/>
            <person name="Dolan L."/>
            <person name="Dorantes-Acosta A.E."/>
            <person name="Eklund D.M."/>
            <person name="Florent S.N."/>
            <person name="Flores-Sandoval E."/>
            <person name="Fujiyama A."/>
            <person name="Fukuzawa H."/>
            <person name="Galik B."/>
            <person name="Grimanelli D."/>
            <person name="Grimwood J."/>
            <person name="Grossniklaus U."/>
            <person name="Hamada T."/>
            <person name="Haseloff J."/>
            <person name="Hetherington A.J."/>
            <person name="Higo A."/>
            <person name="Hirakawa Y."/>
            <person name="Hundley H.N."/>
            <person name="Ikeda Y."/>
            <person name="Inoue K."/>
            <person name="Inoue S."/>
            <person name="Ishida S."/>
            <person name="Jia Q."/>
            <person name="Kakita M."/>
            <person name="Kanazawa T."/>
            <person name="Kawai Y."/>
            <person name="Kawashima T."/>
            <person name="Kennedy M."/>
            <person name="Kinose K."/>
            <person name="Kinoshita T."/>
            <person name="Kohara Y."/>
            <person name="Koide E."/>
            <person name="Komatsu K."/>
            <person name="Kopischke S."/>
            <person name="Kubo M."/>
            <person name="Kyozuka J."/>
            <person name="Lagercrantz U."/>
            <person name="Lin S.S."/>
            <person name="Lindquist E."/>
            <person name="Lipzen A.M."/>
            <person name="Lu C."/>
            <person name="Luna E.D."/>
            <person name="Martienssen R.A."/>
            <person name="Minamino N."/>
            <person name="Mizutani M."/>
            <person name="Mizutani M."/>
            <person name="Mochizuki N."/>
            <person name="Monte I."/>
            <person name="Mosher R."/>
            <person name="Nagasaki H."/>
            <person name="Nakagami H."/>
            <person name="Naramoto S."/>
            <person name="Nishitani K."/>
            <person name="Ohtani M."/>
            <person name="Okamoto T."/>
            <person name="Okumura M."/>
            <person name="Phillips J."/>
            <person name="Pollak B."/>
            <person name="Reinders A."/>
            <person name="Roevekamp M."/>
            <person name="Sano R."/>
            <person name="Sawa S."/>
            <person name="Schmid M.W."/>
            <person name="Shirakawa M."/>
            <person name="Solano R."/>
            <person name="Spunde A."/>
            <person name="Suetsugu N."/>
            <person name="Sugano S."/>
            <person name="Sugiyama A."/>
            <person name="Sun R."/>
            <person name="Suzuki Y."/>
            <person name="Takenaka M."/>
            <person name="Takezawa D."/>
            <person name="Tomogane H."/>
            <person name="Tsuzuki M."/>
            <person name="Ueda T."/>
            <person name="Umeda M."/>
            <person name="Ward J.M."/>
            <person name="Watanabe Y."/>
            <person name="Yazaki K."/>
            <person name="Yokoyama R."/>
            <person name="Yoshitake Y."/>
            <person name="Yotsui I."/>
            <person name="Zachgo S."/>
            <person name="Schmutz J."/>
        </authorList>
    </citation>
    <scope>NUCLEOTIDE SEQUENCE [LARGE SCALE GENOMIC DNA]</scope>
    <source>
        <strain evidence="1">Tak-1</strain>
    </source>
</reference>
<proteinExistence type="predicted"/>
<dbReference type="OrthoDB" id="10368225at2759"/>
<dbReference type="EMBL" id="KZ772680">
    <property type="protein sequence ID" value="PTQ47412.1"/>
    <property type="molecule type" value="Genomic_DNA"/>
</dbReference>
<dbReference type="Proteomes" id="UP000244005">
    <property type="component" value="Unassembled WGS sequence"/>
</dbReference>
<dbReference type="AlphaFoldDB" id="A0A2R6XMT1"/>
<accession>A0A2R6XMT1</accession>
<dbReference type="EMBL" id="KZ772680">
    <property type="protein sequence ID" value="PTQ47413.1"/>
    <property type="molecule type" value="Genomic_DNA"/>
</dbReference>
<name>A0A2R6XMT1_MARPO</name>
<evidence type="ECO:0000313" key="2">
    <source>
        <dbReference type="Proteomes" id="UP000244005"/>
    </source>
</evidence>
<evidence type="ECO:0000313" key="1">
    <source>
        <dbReference type="EMBL" id="PTQ47413.1"/>
    </source>
</evidence>
<keyword evidence="2" id="KW-1185">Reference proteome</keyword>
<dbReference type="Gramene" id="Mp8g10570.1">
    <property type="protein sequence ID" value="Mp8g10570.1.cds"/>
    <property type="gene ID" value="Mp8g10570"/>
</dbReference>
<reference evidence="2" key="1">
    <citation type="journal article" date="2017" name="Cell">
        <title>Insights into land plant evolution garnered from the Marchantia polymorpha genome.</title>
        <authorList>
            <person name="Bowman J.L."/>
            <person name="Kohchi T."/>
            <person name="Yamato K.T."/>
            <person name="Jenkins J."/>
            <person name="Shu S."/>
            <person name="Ishizaki K."/>
            <person name="Yamaoka S."/>
            <person name="Nishihama R."/>
            <person name="Nakamura Y."/>
            <person name="Berger F."/>
            <person name="Adam C."/>
            <person name="Aki S.S."/>
            <person name="Althoff F."/>
            <person name="Araki T."/>
            <person name="Arteaga-Vazquez M.A."/>
            <person name="Balasubrmanian S."/>
            <person name="Barry K."/>
            <person name="Bauer D."/>
            <person name="Boehm C.R."/>
            <person name="Briginshaw L."/>
            <person name="Caballero-Perez J."/>
            <person name="Catarino B."/>
            <person name="Chen F."/>
            <person name="Chiyoda S."/>
            <person name="Chovatia M."/>
            <person name="Davies K.M."/>
            <person name="Delmans M."/>
            <person name="Demura T."/>
            <person name="Dierschke T."/>
            <person name="Dolan L."/>
            <person name="Dorantes-Acosta A.E."/>
            <person name="Eklund D.M."/>
            <person name="Florent S.N."/>
            <person name="Flores-Sandoval E."/>
            <person name="Fujiyama A."/>
            <person name="Fukuzawa H."/>
            <person name="Galik B."/>
            <person name="Grimanelli D."/>
            <person name="Grimwood J."/>
            <person name="Grossniklaus U."/>
            <person name="Hamada T."/>
            <person name="Haseloff J."/>
            <person name="Hetherington A.J."/>
            <person name="Higo A."/>
            <person name="Hirakawa Y."/>
            <person name="Hundley H.N."/>
            <person name="Ikeda Y."/>
            <person name="Inoue K."/>
            <person name="Inoue S.I."/>
            <person name="Ishida S."/>
            <person name="Jia Q."/>
            <person name="Kakita M."/>
            <person name="Kanazawa T."/>
            <person name="Kawai Y."/>
            <person name="Kawashima T."/>
            <person name="Kennedy M."/>
            <person name="Kinose K."/>
            <person name="Kinoshita T."/>
            <person name="Kohara Y."/>
            <person name="Koide E."/>
            <person name="Komatsu K."/>
            <person name="Kopischke S."/>
            <person name="Kubo M."/>
            <person name="Kyozuka J."/>
            <person name="Lagercrantz U."/>
            <person name="Lin S.S."/>
            <person name="Lindquist E."/>
            <person name="Lipzen A.M."/>
            <person name="Lu C.W."/>
            <person name="De Luna E."/>
            <person name="Martienssen R.A."/>
            <person name="Minamino N."/>
            <person name="Mizutani M."/>
            <person name="Mizutani M."/>
            <person name="Mochizuki N."/>
            <person name="Monte I."/>
            <person name="Mosher R."/>
            <person name="Nagasaki H."/>
            <person name="Nakagami H."/>
            <person name="Naramoto S."/>
            <person name="Nishitani K."/>
            <person name="Ohtani M."/>
            <person name="Okamoto T."/>
            <person name="Okumura M."/>
            <person name="Phillips J."/>
            <person name="Pollak B."/>
            <person name="Reinders A."/>
            <person name="Rovekamp M."/>
            <person name="Sano R."/>
            <person name="Sawa S."/>
            <person name="Schmid M.W."/>
            <person name="Shirakawa M."/>
            <person name="Solano R."/>
            <person name="Spunde A."/>
            <person name="Suetsugu N."/>
            <person name="Sugano S."/>
            <person name="Sugiyama A."/>
            <person name="Sun R."/>
            <person name="Suzuki Y."/>
            <person name="Takenaka M."/>
            <person name="Takezawa D."/>
            <person name="Tomogane H."/>
            <person name="Tsuzuki M."/>
            <person name="Ueda T."/>
            <person name="Umeda M."/>
            <person name="Ward J.M."/>
            <person name="Watanabe Y."/>
            <person name="Yazaki K."/>
            <person name="Yokoyama R."/>
            <person name="Yoshitake Y."/>
            <person name="Yotsui I."/>
            <person name="Zachgo S."/>
            <person name="Schmutz J."/>
        </authorList>
    </citation>
    <scope>NUCLEOTIDE SEQUENCE [LARGE SCALE GENOMIC DNA]</scope>
    <source>
        <strain evidence="2">Tak-1</strain>
    </source>
</reference>
<protein>
    <submittedName>
        <fullName evidence="1">Uncharacterized protein</fullName>
    </submittedName>
</protein>